<dbReference type="GO" id="GO:0002161">
    <property type="term" value="F:aminoacyl-tRNA deacylase activity"/>
    <property type="evidence" value="ECO:0007669"/>
    <property type="project" value="InterPro"/>
</dbReference>
<dbReference type="FunFam" id="3.30.930.10:FF:000065">
    <property type="entry name" value="Proline--tRNA ligase"/>
    <property type="match status" value="1"/>
</dbReference>
<dbReference type="Pfam" id="PF00587">
    <property type="entry name" value="tRNA-synt_2b"/>
    <property type="match status" value="1"/>
</dbReference>
<dbReference type="EC" id="6.1.1.15" evidence="12"/>
<dbReference type="PANTHER" id="PTHR42753">
    <property type="entry name" value="MITOCHONDRIAL RIBOSOME PROTEIN L39/PROLYL-TRNA LIGASE FAMILY MEMBER"/>
    <property type="match status" value="1"/>
</dbReference>
<dbReference type="STRING" id="202789.GCA_001457435_00278"/>
<dbReference type="SUPFAM" id="SSF52954">
    <property type="entry name" value="Class II aaRS ABD-related"/>
    <property type="match status" value="1"/>
</dbReference>
<dbReference type="GO" id="GO:0006433">
    <property type="term" value="P:prolyl-tRNA aminoacylation"/>
    <property type="evidence" value="ECO:0007669"/>
    <property type="project" value="UniProtKB-UniRule"/>
</dbReference>
<comment type="domain">
    <text evidence="12">Consists of three domains: the N-terminal catalytic domain, the editing domain and the C-terminal anticodon-binding domain.</text>
</comment>
<dbReference type="FunFam" id="3.30.930.10:FF:000066">
    <property type="entry name" value="Proline--tRNA ligase"/>
    <property type="match status" value="1"/>
</dbReference>
<evidence type="ECO:0000256" key="1">
    <source>
        <dbReference type="ARBA" id="ARBA00004496"/>
    </source>
</evidence>
<dbReference type="InterPro" id="IPR002316">
    <property type="entry name" value="Pro-tRNA-ligase_IIa"/>
</dbReference>
<dbReference type="SUPFAM" id="SSF55681">
    <property type="entry name" value="Class II aaRS and biotin synthetases"/>
    <property type="match status" value="1"/>
</dbReference>
<proteinExistence type="inferred from homology"/>
<comment type="function">
    <text evidence="10 12">Catalyzes the attachment of proline to tRNA(Pro) in a two-step reaction: proline is first activated by ATP to form Pro-AMP and then transferred to the acceptor end of tRNA(Pro). As ProRS can inadvertently accommodate and process non-cognate amino acids such as alanine and cysteine, to avoid such errors it has two additional distinct editing activities against alanine. One activity is designated as 'pretransfer' editing and involves the tRNA(Pro)-independent hydrolysis of activated Ala-AMP. The other activity is designated 'posttransfer' editing and involves deacylation of mischarged Ala-tRNA(Pro). The misacylated Cys-tRNA(Pro) is not edited by ProRS.</text>
</comment>
<comment type="caution">
    <text evidence="14">The sequence shown here is derived from an EMBL/GenBank/DDBJ whole genome shotgun (WGS) entry which is preliminary data.</text>
</comment>
<keyword evidence="3 12" id="KW-0963">Cytoplasm</keyword>
<dbReference type="Proteomes" id="UP000009888">
    <property type="component" value="Unassembled WGS sequence"/>
</dbReference>
<dbReference type="InterPro" id="IPR006195">
    <property type="entry name" value="aa-tRNA-synth_II"/>
</dbReference>
<dbReference type="PATRIC" id="fig|883066.3.peg.207"/>
<keyword evidence="6 12" id="KW-0067">ATP-binding</keyword>
<evidence type="ECO:0000256" key="11">
    <source>
        <dbReference type="ARBA" id="ARBA00060755"/>
    </source>
</evidence>
<comment type="subcellular location">
    <subcellularLocation>
        <location evidence="1 12">Cytoplasm</location>
    </subcellularLocation>
</comment>
<keyword evidence="4 12" id="KW-0436">Ligase</keyword>
<keyword evidence="8 12" id="KW-0030">Aminoacyl-tRNA synthetase</keyword>
<reference evidence="14 15" key="1">
    <citation type="submission" date="2012-09" db="EMBL/GenBank/DDBJ databases">
        <title>The Genome Sequence of Actinobaculum massiliae ACS-171-V-COL2.</title>
        <authorList>
            <consortium name="The Broad Institute Genome Sequencing Platform"/>
            <person name="Earl A."/>
            <person name="Ward D."/>
            <person name="Feldgarden M."/>
            <person name="Gevers D."/>
            <person name="Saerens B."/>
            <person name="Vaneechoutte M."/>
            <person name="Walker B."/>
            <person name="Young S.K."/>
            <person name="Zeng Q."/>
            <person name="Gargeya S."/>
            <person name="Fitzgerald M."/>
            <person name="Haas B."/>
            <person name="Abouelleil A."/>
            <person name="Alvarado L."/>
            <person name="Arachchi H.M."/>
            <person name="Berlin A."/>
            <person name="Chapman S.B."/>
            <person name="Goldberg J."/>
            <person name="Griggs A."/>
            <person name="Gujja S."/>
            <person name="Hansen M."/>
            <person name="Howarth C."/>
            <person name="Imamovic A."/>
            <person name="Larimer J."/>
            <person name="McCowen C."/>
            <person name="Montmayeur A."/>
            <person name="Murphy C."/>
            <person name="Neiman D."/>
            <person name="Pearson M."/>
            <person name="Priest M."/>
            <person name="Roberts A."/>
            <person name="Saif S."/>
            <person name="Shea T."/>
            <person name="Sisk P."/>
            <person name="Sykes S."/>
            <person name="Wortman J."/>
            <person name="Nusbaum C."/>
            <person name="Birren B."/>
        </authorList>
    </citation>
    <scope>NUCLEOTIDE SEQUENCE [LARGE SCALE GENOMIC DNA]</scope>
    <source>
        <strain evidence="15">ACS-171-V-Col2</strain>
    </source>
</reference>
<dbReference type="CDD" id="cd00779">
    <property type="entry name" value="ProRS_core_prok"/>
    <property type="match status" value="1"/>
</dbReference>
<comment type="catalytic activity">
    <reaction evidence="9 12">
        <text>tRNA(Pro) + L-proline + ATP = L-prolyl-tRNA(Pro) + AMP + diphosphate</text>
        <dbReference type="Rhea" id="RHEA:14305"/>
        <dbReference type="Rhea" id="RHEA-COMP:9700"/>
        <dbReference type="Rhea" id="RHEA-COMP:9702"/>
        <dbReference type="ChEBI" id="CHEBI:30616"/>
        <dbReference type="ChEBI" id="CHEBI:33019"/>
        <dbReference type="ChEBI" id="CHEBI:60039"/>
        <dbReference type="ChEBI" id="CHEBI:78442"/>
        <dbReference type="ChEBI" id="CHEBI:78532"/>
        <dbReference type="ChEBI" id="CHEBI:456215"/>
        <dbReference type="EC" id="6.1.1.15"/>
    </reaction>
</comment>
<dbReference type="RefSeq" id="WP_007000423.1">
    <property type="nucleotide sequence ID" value="NZ_JH992955.1"/>
</dbReference>
<evidence type="ECO:0000256" key="5">
    <source>
        <dbReference type="ARBA" id="ARBA00022741"/>
    </source>
</evidence>
<organism evidence="14 15">
    <name type="scientific">Actinobaculum massiliense ACS-171-V-Col2</name>
    <dbReference type="NCBI Taxonomy" id="883066"/>
    <lineage>
        <taxon>Bacteria</taxon>
        <taxon>Bacillati</taxon>
        <taxon>Actinomycetota</taxon>
        <taxon>Actinomycetes</taxon>
        <taxon>Actinomycetales</taxon>
        <taxon>Actinomycetaceae</taxon>
        <taxon>Actinobaculum</taxon>
    </lineage>
</organism>
<dbReference type="InterPro" id="IPR044140">
    <property type="entry name" value="ProRS_anticodon_short"/>
</dbReference>
<dbReference type="Pfam" id="PF04073">
    <property type="entry name" value="tRNA_edit"/>
    <property type="match status" value="1"/>
</dbReference>
<evidence type="ECO:0000256" key="9">
    <source>
        <dbReference type="ARBA" id="ARBA00047671"/>
    </source>
</evidence>
<dbReference type="InterPro" id="IPR002314">
    <property type="entry name" value="aa-tRNA-synt_IIb"/>
</dbReference>
<comment type="similarity">
    <text evidence="11 12">Belongs to the class-II aminoacyl-tRNA synthetase family. ProS type 1 subfamily.</text>
</comment>
<dbReference type="Gene3D" id="3.40.50.800">
    <property type="entry name" value="Anticodon-binding domain"/>
    <property type="match status" value="1"/>
</dbReference>
<evidence type="ECO:0000313" key="14">
    <source>
        <dbReference type="EMBL" id="EKU96117.1"/>
    </source>
</evidence>
<name>K9EYM7_9ACTO</name>
<evidence type="ECO:0000256" key="3">
    <source>
        <dbReference type="ARBA" id="ARBA00022490"/>
    </source>
</evidence>
<dbReference type="InterPro" id="IPR036621">
    <property type="entry name" value="Anticodon-bd_dom_sf"/>
</dbReference>
<dbReference type="Gene3D" id="3.30.930.10">
    <property type="entry name" value="Bira Bifunctional Protein, Domain 2"/>
    <property type="match status" value="2"/>
</dbReference>
<gene>
    <name evidence="12" type="primary">proS</name>
    <name evidence="14" type="ORF">HMPREF9233_00205</name>
</gene>
<dbReference type="PANTHER" id="PTHR42753:SF2">
    <property type="entry name" value="PROLINE--TRNA LIGASE"/>
    <property type="match status" value="1"/>
</dbReference>
<dbReference type="InterPro" id="IPR033730">
    <property type="entry name" value="ProRS_core_prok"/>
</dbReference>
<dbReference type="eggNOG" id="COG0442">
    <property type="taxonomic scope" value="Bacteria"/>
</dbReference>
<dbReference type="HAMAP" id="MF_01569">
    <property type="entry name" value="Pro_tRNA_synth_type1"/>
    <property type="match status" value="1"/>
</dbReference>
<dbReference type="NCBIfam" id="TIGR00409">
    <property type="entry name" value="proS_fam_II"/>
    <property type="match status" value="1"/>
</dbReference>
<dbReference type="InterPro" id="IPR045864">
    <property type="entry name" value="aa-tRNA-synth_II/BPL/LPL"/>
</dbReference>
<dbReference type="EMBL" id="AGWL01000001">
    <property type="protein sequence ID" value="EKU96117.1"/>
    <property type="molecule type" value="Genomic_DNA"/>
</dbReference>
<evidence type="ECO:0000256" key="2">
    <source>
        <dbReference type="ARBA" id="ARBA00011738"/>
    </source>
</evidence>
<dbReference type="GO" id="GO:0005829">
    <property type="term" value="C:cytosol"/>
    <property type="evidence" value="ECO:0007669"/>
    <property type="project" value="TreeGrafter"/>
</dbReference>
<sequence length="592" mass="65679">MSTLFVRTLREDPSDAEVPSHKLLIRGSYARRVAPGIYTWLPLGLKVLRKVERVVREEMDAAGAQEVLFPALLPREPYEQTGRWEEYGPQLFRLQDRRQNDYLLAPTHEEMFTLLVKDLYSSYKDLPLTLYQIQTKYRDEARPRAGLIRTREFVMKDAYSFDMDEAGLDASYKVMREAYQKVFTRLGLPFAIVSAMSGPMGGSKSEEFLYPTPVGEDTFVRSAGGYAANTEAVTTVEPAEQDYAGVPAPELVETPNAKTIADLVEVANRVHPREDRPWQASDTLKVVVVKLTHPDGKTELAIIGVPGDREVDEKRVEAALSPAEVEMAGPEDFEKFPELVAGYTGPQVIGPQSARREGLAEDEDLPLRFFLDAHVARGSRWIAGGNEPEKHVFNLVYGRDFEADERIEAAEVREGDEAPDGSGPLQIARGIEIGHIFQLGRKYAKALDLTVLDENGKTRVVTMGSYGIGVSRVMASLAEEYHDEKGLVWPVEVAPAQVHVLATGKDEEIFAAAEKLSEELDAAGVEVIFDDRRKVSAGVKFKDFELLGMPYGIVVGKALQDGNVELRNRATDERKIVPLADAAAQMLAILSK</sequence>
<evidence type="ECO:0000256" key="7">
    <source>
        <dbReference type="ARBA" id="ARBA00022917"/>
    </source>
</evidence>
<comment type="subunit">
    <text evidence="2 12">Homodimer.</text>
</comment>
<dbReference type="Pfam" id="PF03129">
    <property type="entry name" value="HGTP_anticodon"/>
    <property type="match status" value="1"/>
</dbReference>
<dbReference type="GO" id="GO:0005524">
    <property type="term" value="F:ATP binding"/>
    <property type="evidence" value="ECO:0007669"/>
    <property type="project" value="UniProtKB-UniRule"/>
</dbReference>
<dbReference type="CDD" id="cd00861">
    <property type="entry name" value="ProRS_anticodon_short"/>
    <property type="match status" value="1"/>
</dbReference>
<dbReference type="PROSITE" id="PS50862">
    <property type="entry name" value="AA_TRNA_LIGASE_II"/>
    <property type="match status" value="1"/>
</dbReference>
<keyword evidence="5 12" id="KW-0547">Nucleotide-binding</keyword>
<dbReference type="InterPro" id="IPR004500">
    <property type="entry name" value="Pro-tRNA-synth_IIa_bac-type"/>
</dbReference>
<dbReference type="InterPro" id="IPR036754">
    <property type="entry name" value="YbaK/aa-tRNA-synt-asso_dom_sf"/>
</dbReference>
<evidence type="ECO:0000256" key="8">
    <source>
        <dbReference type="ARBA" id="ARBA00023146"/>
    </source>
</evidence>
<accession>K9EYM7</accession>
<feature type="domain" description="Aminoacyl-transfer RNA synthetases class-II family profile" evidence="13">
    <location>
        <begin position="31"/>
        <end position="490"/>
    </location>
</feature>
<evidence type="ECO:0000256" key="4">
    <source>
        <dbReference type="ARBA" id="ARBA00022598"/>
    </source>
</evidence>
<evidence type="ECO:0000256" key="6">
    <source>
        <dbReference type="ARBA" id="ARBA00022840"/>
    </source>
</evidence>
<dbReference type="InterPro" id="IPR050062">
    <property type="entry name" value="Pro-tRNA_synthetase"/>
</dbReference>
<evidence type="ECO:0000256" key="12">
    <source>
        <dbReference type="HAMAP-Rule" id="MF_01569"/>
    </source>
</evidence>
<dbReference type="InterPro" id="IPR004154">
    <property type="entry name" value="Anticodon-bd"/>
</dbReference>
<dbReference type="AlphaFoldDB" id="K9EYM7"/>
<evidence type="ECO:0000259" key="13">
    <source>
        <dbReference type="PROSITE" id="PS50862"/>
    </source>
</evidence>
<dbReference type="HOGENOM" id="CLU_016739_0_0_11"/>
<evidence type="ECO:0000256" key="10">
    <source>
        <dbReference type="ARBA" id="ARBA00053664"/>
    </source>
</evidence>
<dbReference type="InterPro" id="IPR023717">
    <property type="entry name" value="Pro-tRNA-Synthase_IIa_type1"/>
</dbReference>
<dbReference type="PRINTS" id="PR01046">
    <property type="entry name" value="TRNASYNTHPRO"/>
</dbReference>
<dbReference type="GO" id="GO:0004827">
    <property type="term" value="F:proline-tRNA ligase activity"/>
    <property type="evidence" value="ECO:0007669"/>
    <property type="project" value="UniProtKB-UniRule"/>
</dbReference>
<dbReference type="SUPFAM" id="SSF55826">
    <property type="entry name" value="YbaK/ProRS associated domain"/>
    <property type="match status" value="1"/>
</dbReference>
<dbReference type="NCBIfam" id="NF006625">
    <property type="entry name" value="PRK09194.1"/>
    <property type="match status" value="1"/>
</dbReference>
<keyword evidence="7 12" id="KW-0648">Protein biosynthesis</keyword>
<keyword evidence="15" id="KW-1185">Reference proteome</keyword>
<evidence type="ECO:0000313" key="15">
    <source>
        <dbReference type="Proteomes" id="UP000009888"/>
    </source>
</evidence>
<dbReference type="InterPro" id="IPR007214">
    <property type="entry name" value="YbaK/aa-tRNA-synth-assoc-dom"/>
</dbReference>
<protein>
    <recommendedName>
        <fullName evidence="12">Proline--tRNA ligase</fullName>
        <ecNumber evidence="12">6.1.1.15</ecNumber>
    </recommendedName>
    <alternativeName>
        <fullName evidence="12">Prolyl-tRNA synthetase</fullName>
        <shortName evidence="12">ProRS</shortName>
    </alternativeName>
</protein>